<dbReference type="InterPro" id="IPR000571">
    <property type="entry name" value="Znf_CCCH"/>
</dbReference>
<dbReference type="GO" id="GO:0141101">
    <property type="term" value="F:tRNA(Ser) (uridine(44)-2'-O-)-methyltransferase activity"/>
    <property type="evidence" value="ECO:0007669"/>
    <property type="project" value="UniProtKB-EC"/>
</dbReference>
<dbReference type="InParanoid" id="A0A6P7X0W4"/>
<comment type="function">
    <text evidence="1">Probable adenosyl-L-methionine (AdoMet)-dependent tRNA (uracil-O(2)-)-methyltransferase.</text>
</comment>
<evidence type="ECO:0000256" key="9">
    <source>
        <dbReference type="ARBA" id="ARBA00047957"/>
    </source>
</evidence>
<dbReference type="PANTHER" id="PTHR21210">
    <property type="entry name" value="TRNA (URACIL-O(2)-)-METHYLTRANSFERASE-RELATED"/>
    <property type="match status" value="1"/>
</dbReference>
<evidence type="ECO:0000256" key="2">
    <source>
        <dbReference type="ARBA" id="ARBA00004496"/>
    </source>
</evidence>
<evidence type="ECO:0000256" key="6">
    <source>
        <dbReference type="ARBA" id="ARBA00022679"/>
    </source>
</evidence>
<dbReference type="GO" id="GO:0005737">
    <property type="term" value="C:cytoplasm"/>
    <property type="evidence" value="ECO:0007669"/>
    <property type="project" value="UniProtKB-SubCell"/>
</dbReference>
<organism evidence="13 14">
    <name type="scientific">Microcaecilia unicolor</name>
    <dbReference type="NCBI Taxonomy" id="1415580"/>
    <lineage>
        <taxon>Eukaryota</taxon>
        <taxon>Metazoa</taxon>
        <taxon>Chordata</taxon>
        <taxon>Craniata</taxon>
        <taxon>Vertebrata</taxon>
        <taxon>Euteleostomi</taxon>
        <taxon>Amphibia</taxon>
        <taxon>Gymnophiona</taxon>
        <taxon>Siphonopidae</taxon>
        <taxon>Microcaecilia</taxon>
    </lineage>
</organism>
<evidence type="ECO:0000256" key="1">
    <source>
        <dbReference type="ARBA" id="ARBA00002778"/>
    </source>
</evidence>
<feature type="zinc finger region" description="C3H1-type" evidence="10">
    <location>
        <begin position="665"/>
        <end position="695"/>
    </location>
</feature>
<dbReference type="CTD" id="152992"/>
<evidence type="ECO:0000256" key="8">
    <source>
        <dbReference type="ARBA" id="ARBA00022694"/>
    </source>
</evidence>
<keyword evidence="10" id="KW-0479">Metal-binding</keyword>
<evidence type="ECO:0000256" key="7">
    <source>
        <dbReference type="ARBA" id="ARBA00022691"/>
    </source>
</evidence>
<evidence type="ECO:0000256" key="11">
    <source>
        <dbReference type="RuleBase" id="RU368004"/>
    </source>
</evidence>
<comment type="subcellular location">
    <subcellularLocation>
        <location evidence="2 11">Cytoplasm</location>
    </subcellularLocation>
</comment>
<keyword evidence="7 11" id="KW-0949">S-adenosyl-L-methionine</keyword>
<evidence type="ECO:0000256" key="3">
    <source>
        <dbReference type="ARBA" id="ARBA00009056"/>
    </source>
</evidence>
<comment type="catalytic activity">
    <reaction evidence="9 11">
        <text>uridine(44) in tRNA(Ser) + S-adenosyl-L-methionine = 2'-O-methyluridine(44) in tRNA(Ser) + S-adenosyl-L-homocysteine + H(+)</text>
        <dbReference type="Rhea" id="RHEA:43100"/>
        <dbReference type="Rhea" id="RHEA-COMP:10339"/>
        <dbReference type="Rhea" id="RHEA-COMP:10340"/>
        <dbReference type="ChEBI" id="CHEBI:15378"/>
        <dbReference type="ChEBI" id="CHEBI:57856"/>
        <dbReference type="ChEBI" id="CHEBI:59789"/>
        <dbReference type="ChEBI" id="CHEBI:65315"/>
        <dbReference type="ChEBI" id="CHEBI:74478"/>
        <dbReference type="EC" id="2.1.1.211"/>
    </reaction>
</comment>
<name>A0A6P7X0W4_9AMPH</name>
<dbReference type="FunCoup" id="A0A6P7X0W4">
    <property type="interactions" value="1553"/>
</dbReference>
<comment type="similarity">
    <text evidence="3 11">Belongs to the TRM44 family.</text>
</comment>
<evidence type="ECO:0000256" key="4">
    <source>
        <dbReference type="ARBA" id="ARBA00022490"/>
    </source>
</evidence>
<protein>
    <recommendedName>
        <fullName evidence="11">tRNA (uracil-O(2)-)-methyltransferase</fullName>
        <ecNumber evidence="11">2.1.1.211</ecNumber>
    </recommendedName>
</protein>
<dbReference type="InterPro" id="IPR011671">
    <property type="entry name" value="tRNA_uracil_MeTrfase"/>
</dbReference>
<evidence type="ECO:0000313" key="14">
    <source>
        <dbReference type="RefSeq" id="XP_030047006.1"/>
    </source>
</evidence>
<dbReference type="Gene3D" id="4.10.1000.10">
    <property type="entry name" value="Zinc finger, CCCH-type"/>
    <property type="match status" value="1"/>
</dbReference>
<feature type="domain" description="C3H1-type" evidence="12">
    <location>
        <begin position="665"/>
        <end position="695"/>
    </location>
</feature>
<keyword evidence="10" id="KW-0862">Zinc</keyword>
<dbReference type="GO" id="GO:0030488">
    <property type="term" value="P:tRNA methylation"/>
    <property type="evidence" value="ECO:0007669"/>
    <property type="project" value="UniProtKB-UniRule"/>
</dbReference>
<comment type="function">
    <text evidence="11">Adenosyl-L-methionine (AdoMet)-dependent tRNA (uracil-O(2)-)-methyltransferase.</text>
</comment>
<dbReference type="EC" id="2.1.1.211" evidence="11"/>
<sequence>MAVLGKVRVRDGSGEANALFPDRFWAAVDIWVRRPQVVNKRLCGAWTEEEEEEKESSDGPMMTVCAQEEREPRIEGTYPGTGREEGATGRMGARFWLGDILRELSQQPDVLSFIEVCGDASVLDKIAAGFDLILRTLIPKSNPHYGSFSPRKELIIKDIQKGAVTFIPVGEDDKGCFWVKKSNIYQIQLAHVKDDEWCLSVSVLSSESWDSDGIVYPKISWLSNVLLSKLAKWSTENKKSEFKNTLSLISVARYSELYQRLKAKYKEMVKVWPEVTDPEKFVYEDVAISTYLLILWENERIKKGLTKKQSFVDLGCGNGLLVHILSNEGHPGRGIDVRRRKIWDMYGPETHLQECAITPSDDYLFPEVDWLIGNHSDELTPWLPVIAARSSYSCCYFVLPCCFFDFYGKYSRRQSKKTQYREYLDFITEVGHKCGFNVEEDCLRIPSTKRVCLIGKSRTYPSTQEASVDEQRCRYINQKQFNSTVLNDAVSQSSKTNHTIGSIYCNSHKSVSSTNYESVTPLSPGKDIEAASSKTWISEFQPREKTEQIRNCASLPRDFIDKVVLRVAFLLLNENKGNQDGRVYAGSGDTWNRGISLSLREIADLLGKATLQRLKNECGGLQTLLKNNHQVFEVLNARVQIRDWREEKLTNRHRPETKKRLALEAFKTRLCWFFLNHPNGCPLTPESCPYAHGTGELRVLQWKKQKTLIKEVI</sequence>
<evidence type="ECO:0000259" key="12">
    <source>
        <dbReference type="PROSITE" id="PS50103"/>
    </source>
</evidence>
<reference evidence="14" key="1">
    <citation type="submission" date="2025-08" db="UniProtKB">
        <authorList>
            <consortium name="RefSeq"/>
        </authorList>
    </citation>
    <scope>IDENTIFICATION</scope>
</reference>
<dbReference type="PROSITE" id="PS50103">
    <property type="entry name" value="ZF_C3H1"/>
    <property type="match status" value="1"/>
</dbReference>
<dbReference type="OrthoDB" id="10047021at2759"/>
<keyword evidence="8 11" id="KW-0819">tRNA processing</keyword>
<dbReference type="KEGG" id="muo:115461386"/>
<evidence type="ECO:0000256" key="5">
    <source>
        <dbReference type="ARBA" id="ARBA00022603"/>
    </source>
</evidence>
<keyword evidence="4 11" id="KW-0963">Cytoplasm</keyword>
<gene>
    <name evidence="14" type="primary">TRMT44</name>
</gene>
<evidence type="ECO:0000313" key="13">
    <source>
        <dbReference type="Proteomes" id="UP000515156"/>
    </source>
</evidence>
<dbReference type="SUPFAM" id="SSF53335">
    <property type="entry name" value="S-adenosyl-L-methionine-dependent methyltransferases"/>
    <property type="match status" value="1"/>
</dbReference>
<dbReference type="Proteomes" id="UP000515156">
    <property type="component" value="Chromosome 2"/>
</dbReference>
<dbReference type="InterPro" id="IPR029063">
    <property type="entry name" value="SAM-dependent_MTases_sf"/>
</dbReference>
<keyword evidence="5 11" id="KW-0489">Methyltransferase</keyword>
<dbReference type="GeneID" id="115461386"/>
<dbReference type="RefSeq" id="XP_030047006.1">
    <property type="nucleotide sequence ID" value="XM_030191146.1"/>
</dbReference>
<accession>A0A6P7X0W4</accession>
<keyword evidence="13" id="KW-1185">Reference proteome</keyword>
<dbReference type="GO" id="GO:0008270">
    <property type="term" value="F:zinc ion binding"/>
    <property type="evidence" value="ECO:0007669"/>
    <property type="project" value="UniProtKB-KW"/>
</dbReference>
<keyword evidence="10" id="KW-0863">Zinc-finger</keyword>
<keyword evidence="6 11" id="KW-0808">Transferase</keyword>
<dbReference type="PANTHER" id="PTHR21210:SF0">
    <property type="entry name" value="TRNA (URACIL-O(2)-)-METHYLTRANSFERASE-RELATED"/>
    <property type="match status" value="1"/>
</dbReference>
<proteinExistence type="inferred from homology"/>
<dbReference type="AlphaFoldDB" id="A0A6P7X0W4"/>
<dbReference type="Pfam" id="PF07757">
    <property type="entry name" value="AdoMet_MTase"/>
    <property type="match status" value="1"/>
</dbReference>
<evidence type="ECO:0000256" key="10">
    <source>
        <dbReference type="PROSITE-ProRule" id="PRU00723"/>
    </source>
</evidence>